<feature type="chain" id="PRO_5011600222" description="Gliding motility protein GldN" evidence="1">
    <location>
        <begin position="22"/>
        <end position="354"/>
    </location>
</feature>
<evidence type="ECO:0008006" key="4">
    <source>
        <dbReference type="Google" id="ProtNLM"/>
    </source>
</evidence>
<dbReference type="Pfam" id="PF19841">
    <property type="entry name" value="GldN"/>
    <property type="match status" value="1"/>
</dbReference>
<dbReference type="InterPro" id="IPR019847">
    <property type="entry name" value="Gliding_motility_assoc_GldN"/>
</dbReference>
<proteinExistence type="predicted"/>
<dbReference type="Proteomes" id="UP000199437">
    <property type="component" value="Unassembled WGS sequence"/>
</dbReference>
<dbReference type="EMBL" id="FOIR01000001">
    <property type="protein sequence ID" value="SEV94714.1"/>
    <property type="molecule type" value="Genomic_DNA"/>
</dbReference>
<dbReference type="RefSeq" id="WP_090257185.1">
    <property type="nucleotide sequence ID" value="NZ_FOIR01000001.1"/>
</dbReference>
<evidence type="ECO:0000313" key="3">
    <source>
        <dbReference type="Proteomes" id="UP000199437"/>
    </source>
</evidence>
<dbReference type="AlphaFoldDB" id="A0A1I0N110"/>
<dbReference type="GeneID" id="99985589"/>
<dbReference type="OrthoDB" id="1141916at2"/>
<evidence type="ECO:0000313" key="2">
    <source>
        <dbReference type="EMBL" id="SEV94714.1"/>
    </source>
</evidence>
<sequence>MKKLGWLLSCMMMVLALNVSAQEGGADDFLDILEQARKSDKKTKLANLDSYGKQNDTASVRPIREADVMFKVRLWSRMNFNEKINRSFNSKDSKLAQLIFEGIEEYYKGDTDIPSIKPYTAEVLSIDTYDPSTYTAEDSVLTEQQFSIVTEDYTQNKSAITDAEVQSRADELRIDPQYANLDTDLKRQEEARRQLQAERAVTNNFDKNTEITEIIFEEDLIFDKNHSVPMWDVVSLIVVGPVAPAGSPNPGIIKNLFRVKYADVKRYVDYVYNTTKKKRAYWYNPGNPGSKEISFSDAIDKRLFNSYVVSVQNVDNENVVTTLAKDENRNYSSLEYSEKIRMQLLERIHNLWEY</sequence>
<organism evidence="2 3">
    <name type="scientific">Roseivirga pacifica</name>
    <dbReference type="NCBI Taxonomy" id="1267423"/>
    <lineage>
        <taxon>Bacteria</taxon>
        <taxon>Pseudomonadati</taxon>
        <taxon>Bacteroidota</taxon>
        <taxon>Cytophagia</taxon>
        <taxon>Cytophagales</taxon>
        <taxon>Roseivirgaceae</taxon>
        <taxon>Roseivirga</taxon>
    </lineage>
</organism>
<gene>
    <name evidence="2" type="ORF">SAMN05216290_0851</name>
</gene>
<accession>A0A1I0N110</accession>
<dbReference type="STRING" id="1267423.SAMN05216290_0851"/>
<keyword evidence="3" id="KW-1185">Reference proteome</keyword>
<keyword evidence="1" id="KW-0732">Signal</keyword>
<name>A0A1I0N110_9BACT</name>
<evidence type="ECO:0000256" key="1">
    <source>
        <dbReference type="SAM" id="SignalP"/>
    </source>
</evidence>
<protein>
    <recommendedName>
        <fullName evidence="4">Gliding motility protein GldN</fullName>
    </recommendedName>
</protein>
<feature type="signal peptide" evidence="1">
    <location>
        <begin position="1"/>
        <end position="21"/>
    </location>
</feature>
<reference evidence="3" key="1">
    <citation type="submission" date="2016-10" db="EMBL/GenBank/DDBJ databases">
        <authorList>
            <person name="Varghese N."/>
            <person name="Submissions S."/>
        </authorList>
    </citation>
    <scope>NUCLEOTIDE SEQUENCE [LARGE SCALE GENOMIC DNA]</scope>
    <source>
        <strain evidence="3">CGMCC 1.12402</strain>
    </source>
</reference>